<feature type="transmembrane region" description="Helical" evidence="6">
    <location>
        <begin position="91"/>
        <end position="114"/>
    </location>
</feature>
<feature type="transmembrane region" description="Helical" evidence="6">
    <location>
        <begin position="126"/>
        <end position="148"/>
    </location>
</feature>
<protein>
    <submittedName>
        <fullName evidence="7">RTA1-domain-containing protein</fullName>
    </submittedName>
</protein>
<dbReference type="PANTHER" id="PTHR31465:SF9">
    <property type="entry name" value="SPHINGOID LONG-CHAIN BASE TRANSPORTER RSB1"/>
    <property type="match status" value="1"/>
</dbReference>
<evidence type="ECO:0000256" key="4">
    <source>
        <dbReference type="ARBA" id="ARBA00023136"/>
    </source>
</evidence>
<dbReference type="GO" id="GO:0005886">
    <property type="term" value="C:plasma membrane"/>
    <property type="evidence" value="ECO:0007669"/>
    <property type="project" value="TreeGrafter"/>
</dbReference>
<dbReference type="STRING" id="1884261.A0A5C3Q888"/>
<evidence type="ECO:0000256" key="6">
    <source>
        <dbReference type="SAM" id="Phobius"/>
    </source>
</evidence>
<dbReference type="PANTHER" id="PTHR31465">
    <property type="entry name" value="PROTEIN RTA1-RELATED"/>
    <property type="match status" value="1"/>
</dbReference>
<gene>
    <name evidence="7" type="ORF">BDV98DRAFT_553471</name>
</gene>
<accession>A0A5C3Q888</accession>
<evidence type="ECO:0000313" key="8">
    <source>
        <dbReference type="Proteomes" id="UP000305067"/>
    </source>
</evidence>
<reference evidence="7 8" key="1">
    <citation type="journal article" date="2019" name="Nat. Ecol. Evol.">
        <title>Megaphylogeny resolves global patterns of mushroom evolution.</title>
        <authorList>
            <person name="Varga T."/>
            <person name="Krizsan K."/>
            <person name="Foldi C."/>
            <person name="Dima B."/>
            <person name="Sanchez-Garcia M."/>
            <person name="Sanchez-Ramirez S."/>
            <person name="Szollosi G.J."/>
            <person name="Szarkandi J.G."/>
            <person name="Papp V."/>
            <person name="Albert L."/>
            <person name="Andreopoulos W."/>
            <person name="Angelini C."/>
            <person name="Antonin V."/>
            <person name="Barry K.W."/>
            <person name="Bougher N.L."/>
            <person name="Buchanan P."/>
            <person name="Buyck B."/>
            <person name="Bense V."/>
            <person name="Catcheside P."/>
            <person name="Chovatia M."/>
            <person name="Cooper J."/>
            <person name="Damon W."/>
            <person name="Desjardin D."/>
            <person name="Finy P."/>
            <person name="Geml J."/>
            <person name="Haridas S."/>
            <person name="Hughes K."/>
            <person name="Justo A."/>
            <person name="Karasinski D."/>
            <person name="Kautmanova I."/>
            <person name="Kiss B."/>
            <person name="Kocsube S."/>
            <person name="Kotiranta H."/>
            <person name="LaButti K.M."/>
            <person name="Lechner B.E."/>
            <person name="Liimatainen K."/>
            <person name="Lipzen A."/>
            <person name="Lukacs Z."/>
            <person name="Mihaltcheva S."/>
            <person name="Morgado L.N."/>
            <person name="Niskanen T."/>
            <person name="Noordeloos M.E."/>
            <person name="Ohm R.A."/>
            <person name="Ortiz-Santana B."/>
            <person name="Ovrebo C."/>
            <person name="Racz N."/>
            <person name="Riley R."/>
            <person name="Savchenko A."/>
            <person name="Shiryaev A."/>
            <person name="Soop K."/>
            <person name="Spirin V."/>
            <person name="Szebenyi C."/>
            <person name="Tomsovsky M."/>
            <person name="Tulloss R.E."/>
            <person name="Uehling J."/>
            <person name="Grigoriev I.V."/>
            <person name="Vagvolgyi C."/>
            <person name="Papp T."/>
            <person name="Martin F.M."/>
            <person name="Miettinen O."/>
            <person name="Hibbett D.S."/>
            <person name="Nagy L.G."/>
        </authorList>
    </citation>
    <scope>NUCLEOTIDE SEQUENCE [LARGE SCALE GENOMIC DNA]</scope>
    <source>
        <strain evidence="7 8">CBS 309.79</strain>
    </source>
</reference>
<keyword evidence="8" id="KW-1185">Reference proteome</keyword>
<evidence type="ECO:0000256" key="5">
    <source>
        <dbReference type="SAM" id="MobiDB-lite"/>
    </source>
</evidence>
<dbReference type="InterPro" id="IPR007568">
    <property type="entry name" value="RTA1"/>
</dbReference>
<dbReference type="Pfam" id="PF04479">
    <property type="entry name" value="RTA1"/>
    <property type="match status" value="1"/>
</dbReference>
<dbReference type="GO" id="GO:0000324">
    <property type="term" value="C:fungal-type vacuole"/>
    <property type="evidence" value="ECO:0007669"/>
    <property type="project" value="TreeGrafter"/>
</dbReference>
<dbReference type="AlphaFoldDB" id="A0A5C3Q888"/>
<sequence>MNTTSILPATESPEDRSLYGYTPTTYVTLIFLVWFGVSTLLHVFQAIKTRTWFMLYTATLAGLGETLAWVGRLWSSYSPTSRNAFMMQITTAIMSPTPLLAAIFIISGIVITQLGPSYSRFPSKLYTIIFLTCDTIALVAQGVGGALASTQDDPTTGGNIMLGGIVFQTAVIIAYSIITIEFMWRYLKDKPIANRASVKTGRGFLYTKLKWMIAALCVCTTLLFIRAIYRIIELSEGWRGAVITTEWYFNVFDGVPVGLGITLMNVCHPGWIIHPVRDIFRPENSEFAETKKSGSGSQDSTQASVV</sequence>
<evidence type="ECO:0000256" key="1">
    <source>
        <dbReference type="ARBA" id="ARBA00004141"/>
    </source>
</evidence>
<feature type="compositionally biased region" description="Polar residues" evidence="5">
    <location>
        <begin position="293"/>
        <end position="306"/>
    </location>
</feature>
<evidence type="ECO:0000256" key="3">
    <source>
        <dbReference type="ARBA" id="ARBA00022989"/>
    </source>
</evidence>
<name>A0A5C3Q888_9AGAR</name>
<evidence type="ECO:0000256" key="2">
    <source>
        <dbReference type="ARBA" id="ARBA00022692"/>
    </source>
</evidence>
<feature type="region of interest" description="Disordered" evidence="5">
    <location>
        <begin position="287"/>
        <end position="306"/>
    </location>
</feature>
<feature type="transmembrane region" description="Helical" evidence="6">
    <location>
        <begin position="51"/>
        <end position="71"/>
    </location>
</feature>
<proteinExistence type="predicted"/>
<evidence type="ECO:0000313" key="7">
    <source>
        <dbReference type="EMBL" id="TFK97971.1"/>
    </source>
</evidence>
<keyword evidence="4 6" id="KW-0472">Membrane</keyword>
<feature type="transmembrane region" description="Helical" evidence="6">
    <location>
        <begin position="160"/>
        <end position="184"/>
    </location>
</feature>
<feature type="transmembrane region" description="Helical" evidence="6">
    <location>
        <begin position="26"/>
        <end position="44"/>
    </location>
</feature>
<dbReference type="EMBL" id="ML178843">
    <property type="protein sequence ID" value="TFK97971.1"/>
    <property type="molecule type" value="Genomic_DNA"/>
</dbReference>
<comment type="subcellular location">
    <subcellularLocation>
        <location evidence="1">Membrane</location>
        <topology evidence="1">Multi-pass membrane protein</topology>
    </subcellularLocation>
</comment>
<keyword evidence="3 6" id="KW-1133">Transmembrane helix</keyword>
<organism evidence="7 8">
    <name type="scientific">Pterulicium gracile</name>
    <dbReference type="NCBI Taxonomy" id="1884261"/>
    <lineage>
        <taxon>Eukaryota</taxon>
        <taxon>Fungi</taxon>
        <taxon>Dikarya</taxon>
        <taxon>Basidiomycota</taxon>
        <taxon>Agaricomycotina</taxon>
        <taxon>Agaricomycetes</taxon>
        <taxon>Agaricomycetidae</taxon>
        <taxon>Agaricales</taxon>
        <taxon>Pleurotineae</taxon>
        <taxon>Pterulaceae</taxon>
        <taxon>Pterulicium</taxon>
    </lineage>
</organism>
<dbReference type="OrthoDB" id="3358017at2759"/>
<feature type="transmembrane region" description="Helical" evidence="6">
    <location>
        <begin position="205"/>
        <end position="229"/>
    </location>
</feature>
<dbReference type="Proteomes" id="UP000305067">
    <property type="component" value="Unassembled WGS sequence"/>
</dbReference>
<keyword evidence="2 6" id="KW-0812">Transmembrane</keyword>